<dbReference type="PROSITE" id="PS51761">
    <property type="entry name" value="GH11_3"/>
    <property type="match status" value="1"/>
</dbReference>
<feature type="chain" id="PRO_5030807534" description="Endo-1,4-beta-xylanase" evidence="16">
    <location>
        <begin position="18"/>
        <end position="256"/>
    </location>
</feature>
<dbReference type="Gene3D" id="2.60.120.180">
    <property type="match status" value="1"/>
</dbReference>
<evidence type="ECO:0000256" key="15">
    <source>
        <dbReference type="SAM" id="MobiDB-lite"/>
    </source>
</evidence>
<dbReference type="InterPro" id="IPR013319">
    <property type="entry name" value="GH11/12"/>
</dbReference>
<evidence type="ECO:0000256" key="9">
    <source>
        <dbReference type="ARBA" id="ARBA00022801"/>
    </source>
</evidence>
<keyword evidence="6" id="KW-0964">Secreted</keyword>
<dbReference type="EC" id="3.2.1.8" evidence="5 13"/>
<dbReference type="SUPFAM" id="SSF49899">
    <property type="entry name" value="Concanavalin A-like lectins/glucanases"/>
    <property type="match status" value="1"/>
</dbReference>
<dbReference type="UniPathway" id="UPA00114"/>
<keyword evidence="7 13" id="KW-0858">Xylan degradation</keyword>
<feature type="domain" description="GH11" evidence="17">
    <location>
        <begin position="19"/>
        <end position="212"/>
    </location>
</feature>
<dbReference type="EMBL" id="CP069029">
    <property type="protein sequence ID" value="QRC97622.1"/>
    <property type="molecule type" value="Genomic_DNA"/>
</dbReference>
<comment type="catalytic activity">
    <reaction evidence="1 13 14">
        <text>Endohydrolysis of (1-&gt;4)-beta-D-xylosidic linkages in xylans.</text>
        <dbReference type="EC" id="3.2.1.8"/>
    </reaction>
</comment>
<keyword evidence="19" id="KW-1185">Reference proteome</keyword>
<keyword evidence="9 13" id="KW-0378">Hydrolase</keyword>
<evidence type="ECO:0000256" key="11">
    <source>
        <dbReference type="ARBA" id="ARBA00023295"/>
    </source>
</evidence>
<comment type="pathway">
    <text evidence="3 13 14">Glycan degradation; xylan degradation.</text>
</comment>
<keyword evidence="8 16" id="KW-0732">Signal</keyword>
<name>A0A7U2F2S3_PHANO</name>
<proteinExistence type="inferred from homology"/>
<evidence type="ECO:0000256" key="13">
    <source>
        <dbReference type="PROSITE-ProRule" id="PRU01097"/>
    </source>
</evidence>
<dbReference type="AlphaFoldDB" id="A0A7U2F2S3"/>
<evidence type="ECO:0000256" key="14">
    <source>
        <dbReference type="RuleBase" id="RU362015"/>
    </source>
</evidence>
<feature type="compositionally biased region" description="Low complexity" evidence="15">
    <location>
        <begin position="235"/>
        <end position="256"/>
    </location>
</feature>
<evidence type="ECO:0000259" key="17">
    <source>
        <dbReference type="PROSITE" id="PS51761"/>
    </source>
</evidence>
<dbReference type="PRINTS" id="PR00911">
    <property type="entry name" value="GLHYDRLASE11"/>
</dbReference>
<sequence length="256" mass="28104">MLSLATAILAILSAVVAAPQPHIEERQNSFNAIQNWANDFADVTFKNNAGGNFNVTWDNNPGGNFVVGKGYRPGRDMLFNYTGTFKVNGWAYLALYGWTTNPLVEYYVIESMGKHNPSDNASANYFGTLDSDGATYEIWQKERTNAPSIIGDNTDFQQYWSIRTKMHCGGTINTGNHFRAWEAAGLKLGKQNYMVMGIEGQQGSGEADITVGQRPTVAVPETTTSTYRSVRRTSTRPTSTRAAATTTRVTTTTRAA</sequence>
<comment type="similarity">
    <text evidence="4 13 14">Belongs to the glycosyl hydrolase 11 (cellulase G) family.</text>
</comment>
<reference evidence="19" key="1">
    <citation type="journal article" date="2021" name="BMC Genomics">
        <title>Chromosome-level genome assembly and manually-curated proteome of model necrotroph Parastagonospora nodorum Sn15 reveals a genome-wide trove of candidate effector homologs, and redundancy of virulence-related functions within an accessory chromosome.</title>
        <authorList>
            <person name="Bertazzoni S."/>
            <person name="Jones D.A.B."/>
            <person name="Phan H.T."/>
            <person name="Tan K.-C."/>
            <person name="Hane J.K."/>
        </authorList>
    </citation>
    <scope>NUCLEOTIDE SEQUENCE [LARGE SCALE GENOMIC DNA]</scope>
    <source>
        <strain evidence="19">SN15 / ATCC MYA-4574 / FGSC 10173)</strain>
    </source>
</reference>
<dbReference type="PANTHER" id="PTHR46828:SF2">
    <property type="entry name" value="ENDO-1,4-BETA-XYLANASE A-RELATED"/>
    <property type="match status" value="1"/>
</dbReference>
<comment type="subcellular location">
    <subcellularLocation>
        <location evidence="2">Secreted</location>
    </subcellularLocation>
</comment>
<evidence type="ECO:0000313" key="19">
    <source>
        <dbReference type="Proteomes" id="UP000663193"/>
    </source>
</evidence>
<dbReference type="PANTHER" id="PTHR46828">
    <property type="entry name" value="ENDO-1,4-BETA-XYLANASE A-RELATED"/>
    <property type="match status" value="1"/>
</dbReference>
<dbReference type="OrthoDB" id="2115822at2759"/>
<dbReference type="VEuPathDB" id="FungiDB:JI435_086040"/>
<gene>
    <name evidence="18" type="ORF">JI435_086040</name>
</gene>
<evidence type="ECO:0000256" key="4">
    <source>
        <dbReference type="ARBA" id="ARBA00007792"/>
    </source>
</evidence>
<feature type="region of interest" description="Disordered" evidence="15">
    <location>
        <begin position="224"/>
        <end position="256"/>
    </location>
</feature>
<evidence type="ECO:0000256" key="16">
    <source>
        <dbReference type="SAM" id="SignalP"/>
    </source>
</evidence>
<keyword evidence="12 13" id="KW-0624">Polysaccharide degradation</keyword>
<evidence type="ECO:0000256" key="3">
    <source>
        <dbReference type="ARBA" id="ARBA00004851"/>
    </source>
</evidence>
<evidence type="ECO:0000256" key="2">
    <source>
        <dbReference type="ARBA" id="ARBA00004613"/>
    </source>
</evidence>
<keyword evidence="11 13" id="KW-0326">Glycosidase</keyword>
<dbReference type="InterPro" id="IPR033123">
    <property type="entry name" value="GH11_dom"/>
</dbReference>
<dbReference type="InterPro" id="IPR013320">
    <property type="entry name" value="ConA-like_dom_sf"/>
</dbReference>
<dbReference type="InterPro" id="IPR001137">
    <property type="entry name" value="Glyco_hydro_11"/>
</dbReference>
<accession>A0A7U2F2S3</accession>
<protein>
    <recommendedName>
        <fullName evidence="5 13">Endo-1,4-beta-xylanase</fullName>
        <ecNumber evidence="5 13">3.2.1.8</ecNumber>
    </recommendedName>
</protein>
<evidence type="ECO:0000256" key="12">
    <source>
        <dbReference type="ARBA" id="ARBA00023326"/>
    </source>
</evidence>
<evidence type="ECO:0000313" key="18">
    <source>
        <dbReference type="EMBL" id="QRC97622.1"/>
    </source>
</evidence>
<evidence type="ECO:0000256" key="6">
    <source>
        <dbReference type="ARBA" id="ARBA00022525"/>
    </source>
</evidence>
<evidence type="ECO:0000256" key="7">
    <source>
        <dbReference type="ARBA" id="ARBA00022651"/>
    </source>
</evidence>
<dbReference type="Pfam" id="PF00457">
    <property type="entry name" value="Glyco_hydro_11"/>
    <property type="match status" value="1"/>
</dbReference>
<evidence type="ECO:0000256" key="5">
    <source>
        <dbReference type="ARBA" id="ARBA00012590"/>
    </source>
</evidence>
<dbReference type="GO" id="GO:0045493">
    <property type="term" value="P:xylan catabolic process"/>
    <property type="evidence" value="ECO:0007669"/>
    <property type="project" value="UniProtKB-UniRule"/>
</dbReference>
<keyword evidence="10 13" id="KW-0119">Carbohydrate metabolism</keyword>
<dbReference type="GO" id="GO:0005576">
    <property type="term" value="C:extracellular region"/>
    <property type="evidence" value="ECO:0007669"/>
    <property type="project" value="UniProtKB-SubCell"/>
</dbReference>
<evidence type="ECO:0000256" key="10">
    <source>
        <dbReference type="ARBA" id="ARBA00023277"/>
    </source>
</evidence>
<evidence type="ECO:0000256" key="1">
    <source>
        <dbReference type="ARBA" id="ARBA00000681"/>
    </source>
</evidence>
<feature type="active site" description="Proton donor" evidence="13">
    <location>
        <position position="199"/>
    </location>
</feature>
<feature type="signal peptide" evidence="16">
    <location>
        <begin position="1"/>
        <end position="17"/>
    </location>
</feature>
<organism evidence="18 19">
    <name type="scientific">Phaeosphaeria nodorum (strain SN15 / ATCC MYA-4574 / FGSC 10173)</name>
    <name type="common">Glume blotch fungus</name>
    <name type="synonym">Parastagonospora nodorum</name>
    <dbReference type="NCBI Taxonomy" id="321614"/>
    <lineage>
        <taxon>Eukaryota</taxon>
        <taxon>Fungi</taxon>
        <taxon>Dikarya</taxon>
        <taxon>Ascomycota</taxon>
        <taxon>Pezizomycotina</taxon>
        <taxon>Dothideomycetes</taxon>
        <taxon>Pleosporomycetidae</taxon>
        <taxon>Pleosporales</taxon>
        <taxon>Pleosporineae</taxon>
        <taxon>Phaeosphaeriaceae</taxon>
        <taxon>Parastagonospora</taxon>
    </lineage>
</organism>
<evidence type="ECO:0000256" key="8">
    <source>
        <dbReference type="ARBA" id="ARBA00022729"/>
    </source>
</evidence>
<dbReference type="GO" id="GO:0031176">
    <property type="term" value="F:endo-1,4-beta-xylanase activity"/>
    <property type="evidence" value="ECO:0007669"/>
    <property type="project" value="UniProtKB-UniRule"/>
</dbReference>
<feature type="active site" description="Nucleophile" evidence="13">
    <location>
        <position position="105"/>
    </location>
</feature>
<dbReference type="Proteomes" id="UP000663193">
    <property type="component" value="Chromosome 7"/>
</dbReference>
<dbReference type="FunFam" id="2.60.120.180:FF:000002">
    <property type="entry name" value="Endo-1,4-beta-xylanase A"/>
    <property type="match status" value="1"/>
</dbReference>